<reference evidence="1" key="1">
    <citation type="submission" date="2023-10" db="EMBL/GenBank/DDBJ databases">
        <title>Whole genome sequencing of actinobacterial strain Amycolatopsis sp. (BCA-696) identifies the underlying plant growth-promoting genes.</title>
        <authorList>
            <person name="Gandham P."/>
            <person name="Vadla N."/>
            <person name="Saji A."/>
            <person name="Srinivas V."/>
            <person name="Ruperao P."/>
            <person name="Selvanayagam S."/>
            <person name="Saxena R.K."/>
            <person name="Rathore A."/>
            <person name="Gopalakrishnan S."/>
            <person name="Thakur V."/>
        </authorList>
    </citation>
    <scope>NUCLEOTIDE SEQUENCE</scope>
    <source>
        <strain evidence="1">BCA-696</strain>
    </source>
</reference>
<name>A0ACD5B6A1_9PSEU</name>
<dbReference type="EMBL" id="CP150484">
    <property type="protein sequence ID" value="WYW14813.1"/>
    <property type="molecule type" value="Genomic_DNA"/>
</dbReference>
<dbReference type="Proteomes" id="UP001456344">
    <property type="component" value="Chromosome"/>
</dbReference>
<proteinExistence type="predicted"/>
<sequence length="55" mass="5925">MPDRPDRARKLLYLGASSWAAAEQNLAVAPAAERGESPALERLKSADVEFVPSKS</sequence>
<gene>
    <name evidence="1" type="ORF">LCL61_04540</name>
</gene>
<organism evidence="1 2">
    <name type="scientific">Amycolatopsis coloradensis</name>
    <dbReference type="NCBI Taxonomy" id="76021"/>
    <lineage>
        <taxon>Bacteria</taxon>
        <taxon>Bacillati</taxon>
        <taxon>Actinomycetota</taxon>
        <taxon>Actinomycetes</taxon>
        <taxon>Pseudonocardiales</taxon>
        <taxon>Pseudonocardiaceae</taxon>
        <taxon>Amycolatopsis</taxon>
    </lineage>
</organism>
<evidence type="ECO:0000313" key="1">
    <source>
        <dbReference type="EMBL" id="WYW14813.1"/>
    </source>
</evidence>
<accession>A0ACD5B6A1</accession>
<keyword evidence="2" id="KW-1185">Reference proteome</keyword>
<protein>
    <submittedName>
        <fullName evidence="1">Uncharacterized protein</fullName>
    </submittedName>
</protein>
<evidence type="ECO:0000313" key="2">
    <source>
        <dbReference type="Proteomes" id="UP001456344"/>
    </source>
</evidence>